<dbReference type="SUPFAM" id="SSF50978">
    <property type="entry name" value="WD40 repeat-like"/>
    <property type="match status" value="1"/>
</dbReference>
<dbReference type="InterPro" id="IPR015943">
    <property type="entry name" value="WD40/YVTN_repeat-like_dom_sf"/>
</dbReference>
<dbReference type="Proteomes" id="UP001178507">
    <property type="component" value="Unassembled WGS sequence"/>
</dbReference>
<evidence type="ECO:0000256" key="3">
    <source>
        <dbReference type="PROSITE-ProRule" id="PRU00221"/>
    </source>
</evidence>
<dbReference type="SMART" id="SM00320">
    <property type="entry name" value="WD40"/>
    <property type="match status" value="4"/>
</dbReference>
<comment type="cofactor">
    <cofactor evidence="1">
        <name>Zn(2+)</name>
        <dbReference type="ChEBI" id="CHEBI:29105"/>
    </cofactor>
</comment>
<feature type="domain" description="Peptidase M14" evidence="6">
    <location>
        <begin position="375"/>
        <end position="676"/>
    </location>
</feature>
<dbReference type="PROSITE" id="PS52035">
    <property type="entry name" value="PEPTIDASE_M14"/>
    <property type="match status" value="1"/>
</dbReference>
<comment type="caution">
    <text evidence="7">The sequence shown here is derived from an EMBL/GenBank/DDBJ whole genome shotgun (WGS) entry which is preliminary data.</text>
</comment>
<dbReference type="GO" id="GO:0008270">
    <property type="term" value="F:zinc ion binding"/>
    <property type="evidence" value="ECO:0007669"/>
    <property type="project" value="InterPro"/>
</dbReference>
<evidence type="ECO:0000313" key="8">
    <source>
        <dbReference type="Proteomes" id="UP001178507"/>
    </source>
</evidence>
<dbReference type="GO" id="GO:0004181">
    <property type="term" value="F:metallocarboxypeptidase activity"/>
    <property type="evidence" value="ECO:0007669"/>
    <property type="project" value="InterPro"/>
</dbReference>
<feature type="repeat" description="WD" evidence="3">
    <location>
        <begin position="940"/>
        <end position="981"/>
    </location>
</feature>
<dbReference type="CDD" id="cd00200">
    <property type="entry name" value="WD40"/>
    <property type="match status" value="1"/>
</dbReference>
<feature type="repeat" description="WD" evidence="3">
    <location>
        <begin position="985"/>
        <end position="1016"/>
    </location>
</feature>
<dbReference type="InterPro" id="IPR001680">
    <property type="entry name" value="WD40_rpt"/>
</dbReference>
<evidence type="ECO:0000256" key="4">
    <source>
        <dbReference type="PROSITE-ProRule" id="PRU01379"/>
    </source>
</evidence>
<feature type="compositionally biased region" description="Basic and acidic residues" evidence="5">
    <location>
        <begin position="369"/>
        <end position="380"/>
    </location>
</feature>
<dbReference type="InterPro" id="IPR050821">
    <property type="entry name" value="Cytosolic_carboxypeptidase"/>
</dbReference>
<sequence>MTGRGGYDRAGKAPAAPQEEILTELRLRPELVSKWKYPRRTAVKKTAAADAHPPPLEGGLKVVRHGGVEFLNNFDSANGEVFPHDGPPDVVKRFHILLKADPSDGTESTGRRRWFHFGVRCVGKEPVRARFVVNNLSNMLDLYNLDGHRPFFLQVPSAAGWRRLTEANFACHEEVLEDKQDEVKKASRVKDEILLPRVRQLLEGEKKRKSCYIAWDFQLDHGVTTYFAFSPPFNYCSMQSYLRRLEDFFRGSPRGQPLPAYMAAIEAHGGGSGTRHGSRGGKPQAPFVKVTVEHGGEAKKMYVWVRKDATMLQVRQAVAEALKVKRTSQVKLVKRLGSDRLMTSVPDSERLSQKCHVLMVGTDFPDGLTAKRPEEPKELPEPLEPLPEPPELTSEPWEPLCGEDVYFHRERLCLTKEGRRVELLTVSAGGSPPGSLETPPAAFLTASVAVDGDSPAAVFADRPVAFISARVHPGETPGQFAFLGMLRFLLSDDARAALLRQQFVFKLVPMLNPDGVARGHTRANVCGLDLNRCYSDANPTEHEGVFWALEWLKHWAEQGRLLVYLDMHAHAHTRGCVLYGNRLQGMSQVWNVAFARLCAVNGPHFDFEGCEFPPTSDKEHGNEESCGRASVAALCGLSHAYTLECHYSVGRQARPVEEVPLQRPHPGMLVPFLCQVLAVSILDLHGSNPFSRPSAQLAPVLGEVLNRLSPGKKQEEMMAANPRQALKPANWDEEYQDVQLWRVLHCVVVARERPDLEGQVLEVFCRGQLLAAEEVPGSLWVRLCTPGGLLGGKLNTDLSLVNKPAAYMLTDGTAKGLGQLLQKTDLWIRLKQKADAGLIRPGSLAFGHGLKAGGIQEITLHVQDCPKKAKVPAEKQTQDWSLILEIDTSEHHSRTMRSLAWNVDGTKLAVASFDATISVWKVVPGSETPGCLSMECATVLSGHENEVKSVAYSPSGQLFASCSRDRSVWVYDAQETDEYECVALLQSHTQDVKAVRWHPQQDVLFSCSYDDTIKVWGPDGDDWCCKETLEGHGSTVWALCFDEKGSHFVSCSDDRNLRLWAPTAALPKDFRPVENEGSPKLQAKGDAKASAATLFSAAMTLPLFRGTLVPTARPVPNGKDVEA</sequence>
<dbReference type="Pfam" id="PF00246">
    <property type="entry name" value="Peptidase_M14"/>
    <property type="match status" value="1"/>
</dbReference>
<comment type="similarity">
    <text evidence="2 4">Belongs to the peptidase M14 family.</text>
</comment>
<keyword evidence="3" id="KW-0853">WD repeat</keyword>
<organism evidence="7 8">
    <name type="scientific">Effrenium voratum</name>
    <dbReference type="NCBI Taxonomy" id="2562239"/>
    <lineage>
        <taxon>Eukaryota</taxon>
        <taxon>Sar</taxon>
        <taxon>Alveolata</taxon>
        <taxon>Dinophyceae</taxon>
        <taxon>Suessiales</taxon>
        <taxon>Symbiodiniaceae</taxon>
        <taxon>Effrenium</taxon>
    </lineage>
</organism>
<dbReference type="EMBL" id="CAUJNA010002313">
    <property type="protein sequence ID" value="CAJ1392285.1"/>
    <property type="molecule type" value="Genomic_DNA"/>
</dbReference>
<feature type="active site" description="Proton donor/acceptor" evidence="4">
    <location>
        <position position="644"/>
    </location>
</feature>
<keyword evidence="8" id="KW-1185">Reference proteome</keyword>
<accession>A0AA36ISV2</accession>
<protein>
    <recommendedName>
        <fullName evidence="6">Peptidase M14 domain-containing protein</fullName>
    </recommendedName>
</protein>
<dbReference type="PANTHER" id="PTHR12756">
    <property type="entry name" value="CYTOSOLIC CARBOXYPEPTIDASE"/>
    <property type="match status" value="1"/>
</dbReference>
<evidence type="ECO:0000256" key="2">
    <source>
        <dbReference type="ARBA" id="ARBA00005988"/>
    </source>
</evidence>
<evidence type="ECO:0000256" key="1">
    <source>
        <dbReference type="ARBA" id="ARBA00001947"/>
    </source>
</evidence>
<feature type="region of interest" description="Disordered" evidence="5">
    <location>
        <begin position="365"/>
        <end position="395"/>
    </location>
</feature>
<dbReference type="SUPFAM" id="SSF53187">
    <property type="entry name" value="Zn-dependent exopeptidases"/>
    <property type="match status" value="1"/>
</dbReference>
<evidence type="ECO:0000256" key="5">
    <source>
        <dbReference type="SAM" id="MobiDB-lite"/>
    </source>
</evidence>
<dbReference type="InterPro" id="IPR000834">
    <property type="entry name" value="Peptidase_M14"/>
</dbReference>
<name>A0AA36ISV2_9DINO</name>
<dbReference type="Gene3D" id="3.40.630.10">
    <property type="entry name" value="Zn peptidases"/>
    <property type="match status" value="1"/>
</dbReference>
<dbReference type="PROSITE" id="PS50294">
    <property type="entry name" value="WD_REPEATS_REGION"/>
    <property type="match status" value="4"/>
</dbReference>
<dbReference type="AlphaFoldDB" id="A0AA36ISV2"/>
<dbReference type="GO" id="GO:0006508">
    <property type="term" value="P:proteolysis"/>
    <property type="evidence" value="ECO:0007669"/>
    <property type="project" value="InterPro"/>
</dbReference>
<dbReference type="PANTHER" id="PTHR12756:SF12">
    <property type="entry name" value="CYTOSOLIC CARBOXYPEPTIDASE-LIKE PROTEIN 5"/>
    <property type="match status" value="1"/>
</dbReference>
<reference evidence="7" key="1">
    <citation type="submission" date="2023-08" db="EMBL/GenBank/DDBJ databases">
        <authorList>
            <person name="Chen Y."/>
            <person name="Shah S."/>
            <person name="Dougan E. K."/>
            <person name="Thang M."/>
            <person name="Chan C."/>
        </authorList>
    </citation>
    <scope>NUCLEOTIDE SEQUENCE</scope>
</reference>
<evidence type="ECO:0000259" key="6">
    <source>
        <dbReference type="PROSITE" id="PS52035"/>
    </source>
</evidence>
<dbReference type="PROSITE" id="PS50082">
    <property type="entry name" value="WD_REPEATS_2"/>
    <property type="match status" value="4"/>
</dbReference>
<proteinExistence type="inferred from homology"/>
<feature type="repeat" description="WD" evidence="3">
    <location>
        <begin position="1029"/>
        <end position="1060"/>
    </location>
</feature>
<dbReference type="Pfam" id="PF00400">
    <property type="entry name" value="WD40"/>
    <property type="match status" value="4"/>
</dbReference>
<evidence type="ECO:0000313" key="7">
    <source>
        <dbReference type="EMBL" id="CAJ1392285.1"/>
    </source>
</evidence>
<feature type="repeat" description="WD" evidence="3">
    <location>
        <begin position="889"/>
        <end position="922"/>
    </location>
</feature>
<dbReference type="Gene3D" id="2.130.10.10">
    <property type="entry name" value="YVTN repeat-like/Quinoprotein amine dehydrogenase"/>
    <property type="match status" value="1"/>
</dbReference>
<gene>
    <name evidence="7" type="ORF">EVOR1521_LOCUS17423</name>
</gene>
<dbReference type="InterPro" id="IPR036322">
    <property type="entry name" value="WD40_repeat_dom_sf"/>
</dbReference>